<feature type="region of interest" description="Disordered" evidence="1">
    <location>
        <begin position="169"/>
        <end position="232"/>
    </location>
</feature>
<feature type="compositionally biased region" description="Polar residues" evidence="1">
    <location>
        <begin position="26"/>
        <end position="40"/>
    </location>
</feature>
<evidence type="ECO:0000313" key="2">
    <source>
        <dbReference type="EMBL" id="KAK6003606.1"/>
    </source>
</evidence>
<proteinExistence type="predicted"/>
<protein>
    <recommendedName>
        <fullName evidence="4">BZIP domain-containing protein</fullName>
    </recommendedName>
</protein>
<sequence length="306" mass="35045">MSNQENNDAPVPDRVEDDYFFDHDNQLTWGQPPSVENDSSAPVPRVEWDPLFSWVDDQATNQQQTQASNESYYQTPDHYNQGPFASNPGYGYSGSQPLNYPSVGQVYPGPFVQQGPHIPYGQHTYPDPATHQSSYTPYAQHAYPALQPAQTWPQAATYNTAPLPVAPVQQATSSGIGAIQRASLSRRRRHQEEEGQEDEDDDQQNKKFYRKSKSEKGIETKKRKKQDVADRRDLSQLRDEVATRLFEMAQQHLPPNVVRAFSEHFDMLMELNQEIDRNTESYIEWNGTRPNHRQSARAVPKRRQGQ</sequence>
<reference evidence="2 3" key="1">
    <citation type="submission" date="2023-11" db="EMBL/GenBank/DDBJ databases">
        <title>Draft genome sequence and annotation of the polyextremotolerant black yeast-like fungus Aureobasidium pullulans NRRL 62042.</title>
        <authorList>
            <person name="Dielentheis-Frenken M.R.E."/>
            <person name="Wibberg D."/>
            <person name="Blank L.M."/>
            <person name="Tiso T."/>
        </authorList>
    </citation>
    <scope>NUCLEOTIDE SEQUENCE [LARGE SCALE GENOMIC DNA]</scope>
    <source>
        <strain evidence="2 3">NRRL 62042</strain>
    </source>
</reference>
<evidence type="ECO:0000313" key="3">
    <source>
        <dbReference type="Proteomes" id="UP001341245"/>
    </source>
</evidence>
<name>A0ABR0TI73_AURPU</name>
<evidence type="ECO:0000256" key="1">
    <source>
        <dbReference type="SAM" id="MobiDB-lite"/>
    </source>
</evidence>
<comment type="caution">
    <text evidence="2">The sequence shown here is derived from an EMBL/GenBank/DDBJ whole genome shotgun (WGS) entry which is preliminary data.</text>
</comment>
<organism evidence="2 3">
    <name type="scientific">Aureobasidium pullulans</name>
    <name type="common">Black yeast</name>
    <name type="synonym">Pullularia pullulans</name>
    <dbReference type="NCBI Taxonomy" id="5580"/>
    <lineage>
        <taxon>Eukaryota</taxon>
        <taxon>Fungi</taxon>
        <taxon>Dikarya</taxon>
        <taxon>Ascomycota</taxon>
        <taxon>Pezizomycotina</taxon>
        <taxon>Dothideomycetes</taxon>
        <taxon>Dothideomycetidae</taxon>
        <taxon>Dothideales</taxon>
        <taxon>Saccotheciaceae</taxon>
        <taxon>Aureobasidium</taxon>
    </lineage>
</organism>
<feature type="region of interest" description="Disordered" evidence="1">
    <location>
        <begin position="24"/>
        <end position="43"/>
    </location>
</feature>
<feature type="compositionally biased region" description="Basic and acidic residues" evidence="1">
    <location>
        <begin position="212"/>
        <end position="232"/>
    </location>
</feature>
<keyword evidence="3" id="KW-1185">Reference proteome</keyword>
<gene>
    <name evidence="2" type="ORF">QM012_009377</name>
</gene>
<dbReference type="EMBL" id="JASGXD010000009">
    <property type="protein sequence ID" value="KAK6003606.1"/>
    <property type="molecule type" value="Genomic_DNA"/>
</dbReference>
<feature type="region of interest" description="Disordered" evidence="1">
    <location>
        <begin position="56"/>
        <end position="98"/>
    </location>
</feature>
<dbReference type="Proteomes" id="UP001341245">
    <property type="component" value="Unassembled WGS sequence"/>
</dbReference>
<feature type="compositionally biased region" description="Basic residues" evidence="1">
    <location>
        <begin position="290"/>
        <end position="306"/>
    </location>
</feature>
<feature type="region of interest" description="Disordered" evidence="1">
    <location>
        <begin position="285"/>
        <end position="306"/>
    </location>
</feature>
<feature type="compositionally biased region" description="Low complexity" evidence="1">
    <location>
        <begin position="56"/>
        <end position="71"/>
    </location>
</feature>
<evidence type="ECO:0008006" key="4">
    <source>
        <dbReference type="Google" id="ProtNLM"/>
    </source>
</evidence>
<accession>A0ABR0TI73</accession>